<dbReference type="Gene3D" id="2.20.25.80">
    <property type="entry name" value="WRKY domain"/>
    <property type="match status" value="2"/>
</dbReference>
<feature type="domain" description="WRKY" evidence="11">
    <location>
        <begin position="295"/>
        <end position="360"/>
    </location>
</feature>
<reference evidence="12 13" key="1">
    <citation type="submission" date="2019-01" db="EMBL/GenBank/DDBJ databases">
        <title>Sequencing of cultivated peanut Arachis hypogaea provides insights into genome evolution and oil improvement.</title>
        <authorList>
            <person name="Chen X."/>
        </authorList>
    </citation>
    <scope>NUCLEOTIDE SEQUENCE [LARGE SCALE GENOMIC DNA]</scope>
    <source>
        <strain evidence="13">cv. Fuhuasheng</strain>
        <strain evidence="12">GDAAS-fuhuasheng2018</strain>
        <tissue evidence="12">Leaves</tissue>
    </source>
</reference>
<dbReference type="GO" id="GO:0043565">
    <property type="term" value="F:sequence-specific DNA binding"/>
    <property type="evidence" value="ECO:0007669"/>
    <property type="project" value="InterPro"/>
</dbReference>
<dbReference type="AlphaFoldDB" id="A0A445C2S2"/>
<comment type="caution">
    <text evidence="12">The sequence shown here is derived from an EMBL/GenBank/DDBJ whole genome shotgun (WGS) entry which is preliminary data.</text>
</comment>
<keyword evidence="7" id="KW-0804">Transcription</keyword>
<dbReference type="EMBL" id="SDMP01000007">
    <property type="protein sequence ID" value="RYR45199.1"/>
    <property type="molecule type" value="Genomic_DNA"/>
</dbReference>
<evidence type="ECO:0000256" key="6">
    <source>
        <dbReference type="ARBA" id="ARBA00023125"/>
    </source>
</evidence>
<keyword evidence="5" id="KW-0805">Transcription regulation</keyword>
<accession>A0A445C2S2</accession>
<keyword evidence="2" id="KW-0479">Metal-binding</keyword>
<dbReference type="PANTHER" id="PTHR31221">
    <property type="entry name" value="WRKY TRANSCRIPTION FACTOR PROTEIN 1-RELATED"/>
    <property type="match status" value="1"/>
</dbReference>
<feature type="region of interest" description="Disordered" evidence="10">
    <location>
        <begin position="1"/>
        <end position="119"/>
    </location>
</feature>
<proteinExistence type="inferred from homology"/>
<dbReference type="FunFam" id="2.20.25.80:FF:000006">
    <property type="entry name" value="WRKY transcription factor"/>
    <property type="match status" value="1"/>
</dbReference>
<dbReference type="GO" id="GO:0046872">
    <property type="term" value="F:metal ion binding"/>
    <property type="evidence" value="ECO:0007669"/>
    <property type="project" value="UniProtKB-KW"/>
</dbReference>
<name>A0A445C2S2_ARAHY</name>
<dbReference type="PANTHER" id="PTHR31221:SF125">
    <property type="entry name" value="WRKY TRANSCRIPTION FACTOR 1"/>
    <property type="match status" value="1"/>
</dbReference>
<gene>
    <name evidence="12" type="ORF">Ahy_A07g031058</name>
</gene>
<comment type="subcellular location">
    <subcellularLocation>
        <location evidence="1">Nucleus</location>
    </subcellularLocation>
</comment>
<evidence type="ECO:0000256" key="10">
    <source>
        <dbReference type="SAM" id="MobiDB-lite"/>
    </source>
</evidence>
<protein>
    <recommendedName>
        <fullName evidence="11">WRKY domain-containing protein</fullName>
    </recommendedName>
</protein>
<evidence type="ECO:0000256" key="8">
    <source>
        <dbReference type="ARBA" id="ARBA00023242"/>
    </source>
</evidence>
<dbReference type="FunFam" id="2.20.25.80:FF:000003">
    <property type="entry name" value="WRKY transcription factor 57"/>
    <property type="match status" value="1"/>
</dbReference>
<sequence length="504" mass="55075">MEAVTVVPMVSSEETADHNVPYAIPLQRASPHSDITESQGIHGAETPSSKQKEETSIPSAVAQNKVKDSDVTASALQSDRQRSTHIAASVEKLVQSPDTPFREKRHPSQSGHDSPSIIRERVSKDGYNWRKYGQKNVKGNEFIRSYYKCTHPNCQAKKQLEQSNDGQITDSICIGQHNHPRPQSSITKPVGPVLPVLEEGPDKPRVANVEVEDKSLNEHASVPQQMKFSHSLQITNVPAADLMKAEHSQLTTANDEVHNNDYPDSKRQKIDDSNIEVSVADKSTCASRVVVQTSSEVDFVNDGYRWRKYGQKLVKGNANPRSYYRCSSPGCPVKKHVERASHDSKVVITTYEGQHDHEIPPGRTVTHNAATNAQTTTINGKPGTNSVSNPVSTDTRGSRSNEKVNGNSITKSEAGKSPESKLNGQQQQKNENAVAKQDSVGANITCQSNSEDPCRSKSNEQPKDDVETKSEGKNGSPNLVVHDTPGQEGQLKKQSASDAEAVQS</sequence>
<keyword evidence="3" id="KW-0677">Repeat</keyword>
<keyword evidence="8" id="KW-0539">Nucleus</keyword>
<feature type="compositionally biased region" description="Basic and acidic residues" evidence="10">
    <location>
        <begin position="452"/>
        <end position="472"/>
    </location>
</feature>
<feature type="compositionally biased region" description="Polar residues" evidence="10">
    <location>
        <begin position="420"/>
        <end position="431"/>
    </location>
</feature>
<dbReference type="InterPro" id="IPR003657">
    <property type="entry name" value="WRKY_dom"/>
</dbReference>
<dbReference type="PROSITE" id="PS50811">
    <property type="entry name" value="WRKY"/>
    <property type="match status" value="2"/>
</dbReference>
<feature type="domain" description="WRKY" evidence="11">
    <location>
        <begin position="118"/>
        <end position="182"/>
    </location>
</feature>
<dbReference type="Pfam" id="PF03106">
    <property type="entry name" value="WRKY"/>
    <property type="match status" value="2"/>
</dbReference>
<evidence type="ECO:0000313" key="12">
    <source>
        <dbReference type="EMBL" id="RYR45199.1"/>
    </source>
</evidence>
<evidence type="ECO:0000256" key="2">
    <source>
        <dbReference type="ARBA" id="ARBA00022723"/>
    </source>
</evidence>
<keyword evidence="13" id="KW-1185">Reference proteome</keyword>
<feature type="compositionally biased region" description="Polar residues" evidence="10">
    <location>
        <begin position="440"/>
        <end position="451"/>
    </location>
</feature>
<dbReference type="GO" id="GO:0005634">
    <property type="term" value="C:nucleus"/>
    <property type="evidence" value="ECO:0007669"/>
    <property type="project" value="UniProtKB-SubCell"/>
</dbReference>
<evidence type="ECO:0000256" key="7">
    <source>
        <dbReference type="ARBA" id="ARBA00023163"/>
    </source>
</evidence>
<evidence type="ECO:0000256" key="9">
    <source>
        <dbReference type="ARBA" id="ARBA00061157"/>
    </source>
</evidence>
<keyword evidence="4" id="KW-0862">Zinc</keyword>
<evidence type="ECO:0000313" key="13">
    <source>
        <dbReference type="Proteomes" id="UP000289738"/>
    </source>
</evidence>
<evidence type="ECO:0000259" key="11">
    <source>
        <dbReference type="PROSITE" id="PS50811"/>
    </source>
</evidence>
<dbReference type="EMBL" id="SDMP01000007">
    <property type="protein sequence ID" value="RYR45200.1"/>
    <property type="molecule type" value="Genomic_DNA"/>
</dbReference>
<evidence type="ECO:0000256" key="1">
    <source>
        <dbReference type="ARBA" id="ARBA00004123"/>
    </source>
</evidence>
<dbReference type="SUPFAM" id="SSF118290">
    <property type="entry name" value="WRKY DNA-binding domain"/>
    <property type="match status" value="2"/>
</dbReference>
<evidence type="ECO:0000256" key="3">
    <source>
        <dbReference type="ARBA" id="ARBA00022737"/>
    </source>
</evidence>
<dbReference type="GO" id="GO:0003700">
    <property type="term" value="F:DNA-binding transcription factor activity"/>
    <property type="evidence" value="ECO:0007669"/>
    <property type="project" value="InterPro"/>
</dbReference>
<feature type="region of interest" description="Disordered" evidence="10">
    <location>
        <begin position="375"/>
        <end position="504"/>
    </location>
</feature>
<keyword evidence="6" id="KW-0238">DNA-binding</keyword>
<feature type="compositionally biased region" description="Polar residues" evidence="10">
    <location>
        <begin position="382"/>
        <end position="395"/>
    </location>
</feature>
<organism evidence="12 13">
    <name type="scientific">Arachis hypogaea</name>
    <name type="common">Peanut</name>
    <dbReference type="NCBI Taxonomy" id="3818"/>
    <lineage>
        <taxon>Eukaryota</taxon>
        <taxon>Viridiplantae</taxon>
        <taxon>Streptophyta</taxon>
        <taxon>Embryophyta</taxon>
        <taxon>Tracheophyta</taxon>
        <taxon>Spermatophyta</taxon>
        <taxon>Magnoliopsida</taxon>
        <taxon>eudicotyledons</taxon>
        <taxon>Gunneridae</taxon>
        <taxon>Pentapetalae</taxon>
        <taxon>rosids</taxon>
        <taxon>fabids</taxon>
        <taxon>Fabales</taxon>
        <taxon>Fabaceae</taxon>
        <taxon>Papilionoideae</taxon>
        <taxon>50 kb inversion clade</taxon>
        <taxon>dalbergioids sensu lato</taxon>
        <taxon>Dalbergieae</taxon>
        <taxon>Pterocarpus clade</taxon>
        <taxon>Arachis</taxon>
    </lineage>
</organism>
<dbReference type="Proteomes" id="UP000289738">
    <property type="component" value="Chromosome A07"/>
</dbReference>
<comment type="similarity">
    <text evidence="9">Belongs to the WRKY group I family.</text>
</comment>
<dbReference type="InterPro" id="IPR044810">
    <property type="entry name" value="WRKY_plant"/>
</dbReference>
<feature type="compositionally biased region" description="Polar residues" evidence="10">
    <location>
        <begin position="492"/>
        <end position="504"/>
    </location>
</feature>
<evidence type="ECO:0000256" key="4">
    <source>
        <dbReference type="ARBA" id="ARBA00022833"/>
    </source>
</evidence>
<dbReference type="SMART" id="SM00774">
    <property type="entry name" value="WRKY"/>
    <property type="match status" value="2"/>
</dbReference>
<dbReference type="OrthoDB" id="1918969at2759"/>
<evidence type="ECO:0000256" key="5">
    <source>
        <dbReference type="ARBA" id="ARBA00023015"/>
    </source>
</evidence>
<dbReference type="InterPro" id="IPR036576">
    <property type="entry name" value="WRKY_dom_sf"/>
</dbReference>